<dbReference type="AlphaFoldDB" id="A0A1E5BIL3"/>
<dbReference type="EMBL" id="AJYQ02000022">
    <property type="protein sequence ID" value="OEE37236.1"/>
    <property type="molecule type" value="Genomic_DNA"/>
</dbReference>
<gene>
    <name evidence="1" type="ORF">A1QO_17790</name>
</gene>
<protein>
    <submittedName>
        <fullName evidence="1">Uncharacterized protein</fullName>
    </submittedName>
</protein>
<organism evidence="1 2">
    <name type="scientific">Vibrio genomosp. F10 str. ZF-129</name>
    <dbReference type="NCBI Taxonomy" id="1187848"/>
    <lineage>
        <taxon>Bacteria</taxon>
        <taxon>Pseudomonadati</taxon>
        <taxon>Pseudomonadota</taxon>
        <taxon>Gammaproteobacteria</taxon>
        <taxon>Vibrionales</taxon>
        <taxon>Vibrionaceae</taxon>
        <taxon>Vibrio</taxon>
    </lineage>
</organism>
<accession>A0A1E5BIL3</accession>
<reference evidence="1 2" key="1">
    <citation type="journal article" date="2012" name="Science">
        <title>Ecological populations of bacteria act as socially cohesive units of antibiotic production and resistance.</title>
        <authorList>
            <person name="Cordero O.X."/>
            <person name="Wildschutte H."/>
            <person name="Kirkup B."/>
            <person name="Proehl S."/>
            <person name="Ngo L."/>
            <person name="Hussain F."/>
            <person name="Le Roux F."/>
            <person name="Mincer T."/>
            <person name="Polz M.F."/>
        </authorList>
    </citation>
    <scope>NUCLEOTIDE SEQUENCE [LARGE SCALE GENOMIC DNA]</scope>
    <source>
        <strain evidence="1 2">ZF-129</strain>
    </source>
</reference>
<dbReference type="Proteomes" id="UP000094741">
    <property type="component" value="Unassembled WGS sequence"/>
</dbReference>
<feature type="non-terminal residue" evidence="1">
    <location>
        <position position="1"/>
    </location>
</feature>
<evidence type="ECO:0000313" key="1">
    <source>
        <dbReference type="EMBL" id="OEE37236.1"/>
    </source>
</evidence>
<name>A0A1E5BIL3_9VIBR</name>
<sequence length="96" mass="10711">PKLAFTTHILIATKPLKLQRATTLKWLITELSSPKITASLNAALSGEQRRPLNLKHCAVNTKVEANQKCRAFGIRLKCLVSLKYGKRKFGIANLVR</sequence>
<comment type="caution">
    <text evidence="1">The sequence shown here is derived from an EMBL/GenBank/DDBJ whole genome shotgun (WGS) entry which is preliminary data.</text>
</comment>
<proteinExistence type="predicted"/>
<dbReference type="RefSeq" id="WP_038132103.1">
    <property type="nucleotide sequence ID" value="NZ_AJYQ02000022.1"/>
</dbReference>
<evidence type="ECO:0000313" key="2">
    <source>
        <dbReference type="Proteomes" id="UP000094741"/>
    </source>
</evidence>